<feature type="compositionally biased region" description="Basic residues" evidence="1">
    <location>
        <begin position="298"/>
        <end position="308"/>
    </location>
</feature>
<sequence length="476" mass="51045">METLPPSPPSHSSASSLSPNSLNSGGDEQLGLAQHPLVPSLPPPPPDCPAPDMTPPPPPGPPSSPPFAKPKPETNPMKCRADNSGTYEERLEPKETSDSLLESPKKPLGTTRRQSFPVKQRRDNFFVAECVQDNQESQEEGEDGDAHACSDASDVFEDDVEAILFAEEEEDRRNGFMNCLIETHLDSAEYLYPAYLVKLAAQFTEQSALGKDPEEFVYCNNLLINPSQLDVLDTLTATSERERWAQMRTATALKKKVSEKKRRRSTLVEEALETKKIKASKGAIEASARTEVVSGSKLLRKRSRKKSTVSRISVPLASPDIPDAPKDSSKSEKREPLSTHSMHRNGEVTGKFAASMATTEKMLTNSGRVDLGAAGASAATANCRASVSKSAKSKQKRVKLEPASARRHVKDVGLQAGSREKCLGTDADRGDESSSSSSSTSSSTSSSSSFASSSSSSVASSLLIVETSSDDDTGGV</sequence>
<dbReference type="EMBL" id="CANTFL010001418">
    <property type="protein sequence ID" value="CAI5739375.1"/>
    <property type="molecule type" value="Genomic_DNA"/>
</dbReference>
<name>A0AAV0UUM4_HYABA</name>
<gene>
    <name evidence="2" type="ORF">HBR001_LOCUS7803</name>
</gene>
<evidence type="ECO:0000313" key="2">
    <source>
        <dbReference type="EMBL" id="CAI5739375.1"/>
    </source>
</evidence>
<protein>
    <submittedName>
        <fullName evidence="2">Uncharacterized protein</fullName>
    </submittedName>
</protein>
<feature type="region of interest" description="Disordered" evidence="1">
    <location>
        <begin position="385"/>
        <end position="476"/>
    </location>
</feature>
<evidence type="ECO:0000256" key="1">
    <source>
        <dbReference type="SAM" id="MobiDB-lite"/>
    </source>
</evidence>
<reference evidence="2" key="1">
    <citation type="submission" date="2022-12" db="EMBL/GenBank/DDBJ databases">
        <authorList>
            <person name="Webb A."/>
        </authorList>
    </citation>
    <scope>NUCLEOTIDE SEQUENCE</scope>
    <source>
        <strain evidence="2">Hp1</strain>
    </source>
</reference>
<dbReference type="Proteomes" id="UP001162031">
    <property type="component" value="Unassembled WGS sequence"/>
</dbReference>
<dbReference type="AlphaFoldDB" id="A0AAV0UUM4"/>
<accession>A0AAV0UUM4</accession>
<feature type="region of interest" description="Disordered" evidence="1">
    <location>
        <begin position="1"/>
        <end position="117"/>
    </location>
</feature>
<feature type="compositionally biased region" description="Basic and acidic residues" evidence="1">
    <location>
        <begin position="418"/>
        <end position="432"/>
    </location>
</feature>
<feature type="region of interest" description="Disordered" evidence="1">
    <location>
        <begin position="294"/>
        <end position="349"/>
    </location>
</feature>
<keyword evidence="3" id="KW-1185">Reference proteome</keyword>
<feature type="compositionally biased region" description="Basic and acidic residues" evidence="1">
    <location>
        <begin position="323"/>
        <end position="337"/>
    </location>
</feature>
<feature type="compositionally biased region" description="Low complexity" evidence="1">
    <location>
        <begin position="433"/>
        <end position="461"/>
    </location>
</feature>
<feature type="compositionally biased region" description="Basic and acidic residues" evidence="1">
    <location>
        <begin position="87"/>
        <end position="97"/>
    </location>
</feature>
<comment type="caution">
    <text evidence="2">The sequence shown here is derived from an EMBL/GenBank/DDBJ whole genome shotgun (WGS) entry which is preliminary data.</text>
</comment>
<feature type="compositionally biased region" description="Low complexity" evidence="1">
    <location>
        <begin position="10"/>
        <end position="24"/>
    </location>
</feature>
<organism evidence="2 3">
    <name type="scientific">Hyaloperonospora brassicae</name>
    <name type="common">Brassica downy mildew</name>
    <name type="synonym">Peronospora brassicae</name>
    <dbReference type="NCBI Taxonomy" id="162125"/>
    <lineage>
        <taxon>Eukaryota</taxon>
        <taxon>Sar</taxon>
        <taxon>Stramenopiles</taxon>
        <taxon>Oomycota</taxon>
        <taxon>Peronosporomycetes</taxon>
        <taxon>Peronosporales</taxon>
        <taxon>Peronosporaceae</taxon>
        <taxon>Hyaloperonospora</taxon>
    </lineage>
</organism>
<feature type="compositionally biased region" description="Pro residues" evidence="1">
    <location>
        <begin position="39"/>
        <end position="69"/>
    </location>
</feature>
<proteinExistence type="predicted"/>
<evidence type="ECO:0000313" key="3">
    <source>
        <dbReference type="Proteomes" id="UP001162031"/>
    </source>
</evidence>